<organism evidence="10 11">
    <name type="scientific">Paradesertivirga mongoliensis</name>
    <dbReference type="NCBI Taxonomy" id="2100740"/>
    <lineage>
        <taxon>Bacteria</taxon>
        <taxon>Pseudomonadati</taxon>
        <taxon>Bacteroidota</taxon>
        <taxon>Sphingobacteriia</taxon>
        <taxon>Sphingobacteriales</taxon>
        <taxon>Sphingobacteriaceae</taxon>
        <taxon>Paradesertivirga</taxon>
    </lineage>
</organism>
<gene>
    <name evidence="10" type="ORF">ACFSJU_15390</name>
</gene>
<keyword evidence="3" id="KW-0813">Transport</keyword>
<evidence type="ECO:0000313" key="11">
    <source>
        <dbReference type="Proteomes" id="UP001597387"/>
    </source>
</evidence>
<keyword evidence="11" id="KW-1185">Reference proteome</keyword>
<evidence type="ECO:0000256" key="5">
    <source>
        <dbReference type="ARBA" id="ARBA00022692"/>
    </source>
</evidence>
<dbReference type="PANTHER" id="PTHR30026">
    <property type="entry name" value="OUTER MEMBRANE PROTEIN TOLC"/>
    <property type="match status" value="1"/>
</dbReference>
<evidence type="ECO:0000256" key="8">
    <source>
        <dbReference type="SAM" id="Coils"/>
    </source>
</evidence>
<keyword evidence="8" id="KW-0175">Coiled coil</keyword>
<accession>A0ABW4ZPS1</accession>
<reference evidence="11" key="1">
    <citation type="journal article" date="2019" name="Int. J. Syst. Evol. Microbiol.">
        <title>The Global Catalogue of Microorganisms (GCM) 10K type strain sequencing project: providing services to taxonomists for standard genome sequencing and annotation.</title>
        <authorList>
            <consortium name="The Broad Institute Genomics Platform"/>
            <consortium name="The Broad Institute Genome Sequencing Center for Infectious Disease"/>
            <person name="Wu L."/>
            <person name="Ma J."/>
        </authorList>
    </citation>
    <scope>NUCLEOTIDE SEQUENCE [LARGE SCALE GENOMIC DNA]</scope>
    <source>
        <strain evidence="11">KCTC 42217</strain>
    </source>
</reference>
<evidence type="ECO:0000256" key="4">
    <source>
        <dbReference type="ARBA" id="ARBA00022452"/>
    </source>
</evidence>
<dbReference type="RefSeq" id="WP_255900216.1">
    <property type="nucleotide sequence ID" value="NZ_JAFMZO010000002.1"/>
</dbReference>
<proteinExistence type="inferred from homology"/>
<comment type="subcellular location">
    <subcellularLocation>
        <location evidence="1">Cell outer membrane</location>
    </subcellularLocation>
</comment>
<comment type="caution">
    <text evidence="10">The sequence shown here is derived from an EMBL/GenBank/DDBJ whole genome shotgun (WGS) entry which is preliminary data.</text>
</comment>
<feature type="chain" id="PRO_5046126297" evidence="9">
    <location>
        <begin position="26"/>
        <end position="445"/>
    </location>
</feature>
<dbReference type="SUPFAM" id="SSF56954">
    <property type="entry name" value="Outer membrane efflux proteins (OEP)"/>
    <property type="match status" value="1"/>
</dbReference>
<keyword evidence="4" id="KW-1134">Transmembrane beta strand</keyword>
<protein>
    <submittedName>
        <fullName evidence="10">TolC family protein</fullName>
    </submittedName>
</protein>
<keyword evidence="9" id="KW-0732">Signal</keyword>
<dbReference type="PANTHER" id="PTHR30026:SF20">
    <property type="entry name" value="OUTER MEMBRANE PROTEIN TOLC"/>
    <property type="match status" value="1"/>
</dbReference>
<evidence type="ECO:0000256" key="9">
    <source>
        <dbReference type="SAM" id="SignalP"/>
    </source>
</evidence>
<feature type="signal peptide" evidence="9">
    <location>
        <begin position="1"/>
        <end position="25"/>
    </location>
</feature>
<dbReference type="Pfam" id="PF02321">
    <property type="entry name" value="OEP"/>
    <property type="match status" value="2"/>
</dbReference>
<dbReference type="Proteomes" id="UP001597387">
    <property type="component" value="Unassembled WGS sequence"/>
</dbReference>
<comment type="similarity">
    <text evidence="2">Belongs to the outer membrane factor (OMF) (TC 1.B.17) family.</text>
</comment>
<evidence type="ECO:0000313" key="10">
    <source>
        <dbReference type="EMBL" id="MFD2163791.1"/>
    </source>
</evidence>
<evidence type="ECO:0000256" key="6">
    <source>
        <dbReference type="ARBA" id="ARBA00023136"/>
    </source>
</evidence>
<keyword evidence="6" id="KW-0472">Membrane</keyword>
<dbReference type="Gene3D" id="1.20.1600.10">
    <property type="entry name" value="Outer membrane efflux proteins (OEP)"/>
    <property type="match status" value="1"/>
</dbReference>
<dbReference type="InterPro" id="IPR051906">
    <property type="entry name" value="TolC-like"/>
</dbReference>
<evidence type="ECO:0000256" key="1">
    <source>
        <dbReference type="ARBA" id="ARBA00004442"/>
    </source>
</evidence>
<name>A0ABW4ZPS1_9SPHI</name>
<sequence length="445" mass="49168">MNITNRTIAITLSLLLVLSGVGSTAQTVNLTLKEALNYALKNNANINKARLEVINGQLETDEIRARALPQVNGSATLTDQLIIPQLVVGDQTFKMGRQWNGNAGVNFSQQLFNQQVFTGLKAAKAGETFYNLSAELTEENVLQQAASAYYQVLVTREQLKTIDANITSISKIERTVADQFKNGLAKRIDLDRVRVNLTNIKTQREQIANAIIQQENLLKFYIGMPVETEIVIPATELNTISADAQKLSEDFKVENLTQYELLEKQKELLGYQKKAAQAEYYPSLALTGNYGYTSTSDKFDILKGSGSTATKYDASAIGLSLSIPIFDGNARKSRVKQAENEIQQLEEDIKNTTNSLTLAHRNANLAIRNSINTISAQRENVTLAKQVYSSTQNNYNNGLATLTDLLNAETSLIDAQNSYTQALLNYKLAEIQLIQSNGNIKSLLN</sequence>
<keyword evidence="7" id="KW-0998">Cell outer membrane</keyword>
<keyword evidence="5" id="KW-0812">Transmembrane</keyword>
<dbReference type="EMBL" id="JBHUHZ010000002">
    <property type="protein sequence ID" value="MFD2163791.1"/>
    <property type="molecule type" value="Genomic_DNA"/>
</dbReference>
<dbReference type="InterPro" id="IPR003423">
    <property type="entry name" value="OMP_efflux"/>
</dbReference>
<evidence type="ECO:0000256" key="2">
    <source>
        <dbReference type="ARBA" id="ARBA00007613"/>
    </source>
</evidence>
<feature type="coiled-coil region" evidence="8">
    <location>
        <begin position="328"/>
        <end position="362"/>
    </location>
</feature>
<evidence type="ECO:0000256" key="3">
    <source>
        <dbReference type="ARBA" id="ARBA00022448"/>
    </source>
</evidence>
<evidence type="ECO:0000256" key="7">
    <source>
        <dbReference type="ARBA" id="ARBA00023237"/>
    </source>
</evidence>